<keyword evidence="4" id="KW-0472">Membrane</keyword>
<dbReference type="Proteomes" id="UP000619788">
    <property type="component" value="Unassembled WGS sequence"/>
</dbReference>
<evidence type="ECO:0000256" key="4">
    <source>
        <dbReference type="ARBA" id="ARBA00023136"/>
    </source>
</evidence>
<evidence type="ECO:0000256" key="2">
    <source>
        <dbReference type="ARBA" id="ARBA00022692"/>
    </source>
</evidence>
<comment type="subcellular location">
    <subcellularLocation>
        <location evidence="1">Membrane</location>
        <topology evidence="1">Single-pass membrane protein</topology>
    </subcellularLocation>
</comment>
<dbReference type="GO" id="GO:0016020">
    <property type="term" value="C:membrane"/>
    <property type="evidence" value="ECO:0007669"/>
    <property type="project" value="UniProtKB-SubCell"/>
</dbReference>
<keyword evidence="2" id="KW-0812">Transmembrane</keyword>
<feature type="signal peptide" evidence="5">
    <location>
        <begin position="1"/>
        <end position="27"/>
    </location>
</feature>
<feature type="chain" id="PRO_5039390414" description="Neutral zinc metallopeptidase" evidence="5">
    <location>
        <begin position="28"/>
        <end position="296"/>
    </location>
</feature>
<comment type="caution">
    <text evidence="6">The sequence shown here is derived from an EMBL/GenBank/DDBJ whole genome shotgun (WGS) entry which is preliminary data.</text>
</comment>
<accession>A0A8J3SDB1</accession>
<dbReference type="PANTHER" id="PTHR30168:SF0">
    <property type="entry name" value="INNER MEMBRANE PROTEIN"/>
    <property type="match status" value="1"/>
</dbReference>
<keyword evidence="5" id="KW-0732">Signal</keyword>
<dbReference type="InterPro" id="IPR007343">
    <property type="entry name" value="Uncharacterised_pept_Zn_put"/>
</dbReference>
<gene>
    <name evidence="6" type="ORF">Psi01_13470</name>
</gene>
<protein>
    <recommendedName>
        <fullName evidence="8">Neutral zinc metallopeptidase</fullName>
    </recommendedName>
</protein>
<evidence type="ECO:0000256" key="5">
    <source>
        <dbReference type="SAM" id="SignalP"/>
    </source>
</evidence>
<proteinExistence type="predicted"/>
<dbReference type="EMBL" id="BOOJ01000012">
    <property type="protein sequence ID" value="GIH90717.1"/>
    <property type="molecule type" value="Genomic_DNA"/>
</dbReference>
<dbReference type="Pfam" id="PF04228">
    <property type="entry name" value="Zn_peptidase"/>
    <property type="match status" value="1"/>
</dbReference>
<evidence type="ECO:0000313" key="7">
    <source>
        <dbReference type="Proteomes" id="UP000619788"/>
    </source>
</evidence>
<dbReference type="PANTHER" id="PTHR30168">
    <property type="entry name" value="PUTATIVE MEMBRANE PROTEIN YPFJ"/>
    <property type="match status" value="1"/>
</dbReference>
<reference evidence="6 7" key="1">
    <citation type="submission" date="2021-01" db="EMBL/GenBank/DDBJ databases">
        <title>Whole genome shotgun sequence of Planobispora siamensis NBRC 107568.</title>
        <authorList>
            <person name="Komaki H."/>
            <person name="Tamura T."/>
        </authorList>
    </citation>
    <scope>NUCLEOTIDE SEQUENCE [LARGE SCALE GENOMIC DNA]</scope>
    <source>
        <strain evidence="6 7">NBRC 107568</strain>
    </source>
</reference>
<organism evidence="6 7">
    <name type="scientific">Planobispora siamensis</name>
    <dbReference type="NCBI Taxonomy" id="936338"/>
    <lineage>
        <taxon>Bacteria</taxon>
        <taxon>Bacillati</taxon>
        <taxon>Actinomycetota</taxon>
        <taxon>Actinomycetes</taxon>
        <taxon>Streptosporangiales</taxon>
        <taxon>Streptosporangiaceae</taxon>
        <taxon>Planobispora</taxon>
    </lineage>
</organism>
<keyword evidence="7" id="KW-1185">Reference proteome</keyword>
<sequence length="296" mass="31900">MHTMNSLLSGSLVSLAVTSLSFSPVPAAGSPVSAVGSLVPGAGEAGKIAAMAVAAVAGQQGVQLSGKAAATSNSLYRTGQISGTRCRAGRIIAGNAASYRRFMTRVNRCLGRTWAAQFRKAGLPFSQPTLRFVTSRVSSPCGRWPTGAGGYYCSSNRTMYIGVTRRVLQNPYAPNHAQFMAHEYAHHLQQLAGILPYYGQSAWQARTGVRLALSRRLELQADCLAAVFLRGAARDLEVTREHWEAMLEWTTENGHKTWPTNDHGKGRSQAFWMRRGFDSGSPASCNTWTASSRSVS</sequence>
<dbReference type="AlphaFoldDB" id="A0A8J3SDB1"/>
<evidence type="ECO:0000313" key="6">
    <source>
        <dbReference type="EMBL" id="GIH90717.1"/>
    </source>
</evidence>
<evidence type="ECO:0000256" key="3">
    <source>
        <dbReference type="ARBA" id="ARBA00022989"/>
    </source>
</evidence>
<evidence type="ECO:0000256" key="1">
    <source>
        <dbReference type="ARBA" id="ARBA00004167"/>
    </source>
</evidence>
<name>A0A8J3SDB1_9ACTN</name>
<evidence type="ECO:0008006" key="8">
    <source>
        <dbReference type="Google" id="ProtNLM"/>
    </source>
</evidence>
<keyword evidence="3" id="KW-1133">Transmembrane helix</keyword>